<protein>
    <submittedName>
        <fullName evidence="1">Uncharacterized protein</fullName>
    </submittedName>
</protein>
<proteinExistence type="predicted"/>
<reference evidence="1" key="1">
    <citation type="submission" date="2021-12" db="EMBL/GenBank/DDBJ databases">
        <title>Prjna785345.</title>
        <authorList>
            <person name="Rujirawat T."/>
            <person name="Krajaejun T."/>
        </authorList>
    </citation>
    <scope>NUCLEOTIDE SEQUENCE</scope>
    <source>
        <strain evidence="1">Pi057C3</strain>
    </source>
</reference>
<keyword evidence="2" id="KW-1185">Reference proteome</keyword>
<dbReference type="AlphaFoldDB" id="A0AAD5Q1K1"/>
<comment type="caution">
    <text evidence="1">The sequence shown here is derived from an EMBL/GenBank/DDBJ whole genome shotgun (WGS) entry which is preliminary data.</text>
</comment>
<dbReference type="EMBL" id="JAKCXM010000828">
    <property type="protein sequence ID" value="KAJ0391804.1"/>
    <property type="molecule type" value="Genomic_DNA"/>
</dbReference>
<evidence type="ECO:0000313" key="1">
    <source>
        <dbReference type="EMBL" id="KAJ0391804.1"/>
    </source>
</evidence>
<evidence type="ECO:0000313" key="2">
    <source>
        <dbReference type="Proteomes" id="UP001209570"/>
    </source>
</evidence>
<name>A0AAD5Q1K1_PYTIN</name>
<gene>
    <name evidence="1" type="ORF">P43SY_011809</name>
</gene>
<organism evidence="1 2">
    <name type="scientific">Pythium insidiosum</name>
    <name type="common">Pythiosis disease agent</name>
    <dbReference type="NCBI Taxonomy" id="114742"/>
    <lineage>
        <taxon>Eukaryota</taxon>
        <taxon>Sar</taxon>
        <taxon>Stramenopiles</taxon>
        <taxon>Oomycota</taxon>
        <taxon>Peronosporomycetes</taxon>
        <taxon>Pythiales</taxon>
        <taxon>Pythiaceae</taxon>
        <taxon>Pythium</taxon>
    </lineage>
</organism>
<accession>A0AAD5Q1K1</accession>
<dbReference type="Proteomes" id="UP001209570">
    <property type="component" value="Unassembled WGS sequence"/>
</dbReference>
<sequence>MQRDFGLLSIVLDNFDLWQATRYGGAYLAKTKFLDFSLRFLRAWPPDAIRMVRLLLNVLEHAFQMLLDQLSPRIDGPSISVSSTNSTEATSDKHANAGVMYLLCDALNVLGALVLIFVRSEDSIAKSTKIVIEAVDFSSEWACVDEKPVTSLAERRIEDARRALAFASWRYLTTLCQSQTLVEQLLTLAIGLLQCPGTSSNSRQYRVVTRYLHLVDVAISILQSRSHHISICSQLFEVLADIMTGSAVDTILIRPLIAVVDEVIYEHLSAYQQDATRRDVAVHCLRLLLALTTQCPQNARCLQKSSAQGIWLGLLPVVQADRSPVIATLFLRCVLELHPLAELEAFNEGAQLLLSVKEELRLSLFAEHWDSSSRDYVSRLVLHICHLVETPQVPACVAAVSLLISWCDDRTSGPLLFNDASSEAKIGVCLARLACHPATVEAVVDVLRSEAAYSARGQVLSAVRDQYGGIIDLPRQCQASLLQLLSAVTTATERDSNDPFDEITWGSISKVAVTLWTAKDAYCCDAVLSAFPQLSRYRRLDRMQDLARDLREICTDVLNHRVIGVDPSVCLRAVSVGTGVRQFIRSDPNDWSSPFVIFALPLSFTAASTAVSVLEILSRCLRDRSFRRELWGQIGLFEELFAALACHDARISG</sequence>
<dbReference type="InterPro" id="IPR016024">
    <property type="entry name" value="ARM-type_fold"/>
</dbReference>
<dbReference type="SUPFAM" id="SSF48371">
    <property type="entry name" value="ARM repeat"/>
    <property type="match status" value="1"/>
</dbReference>